<dbReference type="Pfam" id="PF05805">
    <property type="entry name" value="L6_membrane"/>
    <property type="match status" value="1"/>
</dbReference>
<dbReference type="GO" id="GO:0016020">
    <property type="term" value="C:membrane"/>
    <property type="evidence" value="ECO:0007669"/>
    <property type="project" value="UniProtKB-SubCell"/>
</dbReference>
<organism evidence="7 8">
    <name type="scientific">Amphilophus citrinellus</name>
    <name type="common">Midas cichlid</name>
    <name type="synonym">Cichlasoma citrinellum</name>
    <dbReference type="NCBI Taxonomy" id="61819"/>
    <lineage>
        <taxon>Eukaryota</taxon>
        <taxon>Metazoa</taxon>
        <taxon>Chordata</taxon>
        <taxon>Craniata</taxon>
        <taxon>Vertebrata</taxon>
        <taxon>Euteleostomi</taxon>
        <taxon>Actinopterygii</taxon>
        <taxon>Neopterygii</taxon>
        <taxon>Teleostei</taxon>
        <taxon>Neoteleostei</taxon>
        <taxon>Acanthomorphata</taxon>
        <taxon>Ovalentaria</taxon>
        <taxon>Cichlomorphae</taxon>
        <taxon>Cichliformes</taxon>
        <taxon>Cichlidae</taxon>
        <taxon>New World cichlids</taxon>
        <taxon>Cichlasomatinae</taxon>
        <taxon>Heroini</taxon>
        <taxon>Amphilophus</taxon>
    </lineage>
</organism>
<feature type="transmembrane region" description="Helical" evidence="6">
    <location>
        <begin position="82"/>
        <end position="107"/>
    </location>
</feature>
<keyword evidence="5 6" id="KW-0472">Membrane</keyword>
<feature type="transmembrane region" description="Helical" evidence="6">
    <location>
        <begin position="12"/>
        <end position="30"/>
    </location>
</feature>
<dbReference type="GeneTree" id="ENSGT01030000234590"/>
<dbReference type="Proteomes" id="UP000261340">
    <property type="component" value="Unplaced"/>
</dbReference>
<sequence>MCTGRCSRIIAITLYPMVLLSIICNIVLFFPDLNIKYVKEQHITEEVKYMGGVIGGGLLVLMSALSIHLTGEHGCCANRLGMFLSIIFAALGVAGAVYSFIAALLGLTNGPLCKDDSGDWKRLFQSSNSTYLTNLKSWAECKEPKNVVLFNTALFLTLLIASCLQGLLLAMQIINGLIGTVFGTCNKKEVRQKKVTH</sequence>
<feature type="transmembrane region" description="Helical" evidence="6">
    <location>
        <begin position="50"/>
        <end position="70"/>
    </location>
</feature>
<reference evidence="7" key="1">
    <citation type="submission" date="2025-08" db="UniProtKB">
        <authorList>
            <consortium name="Ensembl"/>
        </authorList>
    </citation>
    <scope>IDENTIFICATION</scope>
</reference>
<evidence type="ECO:0000313" key="7">
    <source>
        <dbReference type="Ensembl" id="ENSACIP00000000884.1"/>
    </source>
</evidence>
<evidence type="ECO:0000256" key="6">
    <source>
        <dbReference type="SAM" id="Phobius"/>
    </source>
</evidence>
<dbReference type="OMA" id="GCCANRL"/>
<evidence type="ECO:0000256" key="3">
    <source>
        <dbReference type="ARBA" id="ARBA00022692"/>
    </source>
</evidence>
<dbReference type="PANTHER" id="PTHR14198:SF23">
    <property type="entry name" value="SI:CH211-137I24.10"/>
    <property type="match status" value="1"/>
</dbReference>
<evidence type="ECO:0000256" key="2">
    <source>
        <dbReference type="ARBA" id="ARBA00006193"/>
    </source>
</evidence>
<protein>
    <submittedName>
        <fullName evidence="7">Uncharacterized protein</fullName>
    </submittedName>
</protein>
<feature type="transmembrane region" description="Helical" evidence="6">
    <location>
        <begin position="153"/>
        <end position="184"/>
    </location>
</feature>
<reference evidence="7" key="2">
    <citation type="submission" date="2025-09" db="UniProtKB">
        <authorList>
            <consortium name="Ensembl"/>
        </authorList>
    </citation>
    <scope>IDENTIFICATION</scope>
</reference>
<dbReference type="STRING" id="61819.ENSACIP00000000884"/>
<dbReference type="Ensembl" id="ENSACIT00000000926.1">
    <property type="protein sequence ID" value="ENSACIP00000000884.1"/>
    <property type="gene ID" value="ENSACIG00000000756.1"/>
</dbReference>
<keyword evidence="3 6" id="KW-0812">Transmembrane</keyword>
<comment type="subcellular location">
    <subcellularLocation>
        <location evidence="1">Membrane</location>
        <topology evidence="1">Multi-pass membrane protein</topology>
    </subcellularLocation>
</comment>
<accession>A0A3Q0QPA6</accession>
<keyword evidence="8" id="KW-1185">Reference proteome</keyword>
<evidence type="ECO:0000256" key="4">
    <source>
        <dbReference type="ARBA" id="ARBA00022989"/>
    </source>
</evidence>
<evidence type="ECO:0000256" key="5">
    <source>
        <dbReference type="ARBA" id="ARBA00023136"/>
    </source>
</evidence>
<dbReference type="AlphaFoldDB" id="A0A3Q0QPA6"/>
<proteinExistence type="inferred from homology"/>
<dbReference type="PANTHER" id="PTHR14198">
    <property type="entry name" value="TRANSMEMBRANE 4 L6 FAMILY MEMBER 1-RELATED"/>
    <property type="match status" value="1"/>
</dbReference>
<evidence type="ECO:0000313" key="8">
    <source>
        <dbReference type="Proteomes" id="UP000261340"/>
    </source>
</evidence>
<comment type="similarity">
    <text evidence="2">Belongs to the L6 tetraspanin family.</text>
</comment>
<evidence type="ECO:0000256" key="1">
    <source>
        <dbReference type="ARBA" id="ARBA00004141"/>
    </source>
</evidence>
<keyword evidence="4 6" id="KW-1133">Transmembrane helix</keyword>
<dbReference type="InterPro" id="IPR008661">
    <property type="entry name" value="L6_membrane"/>
</dbReference>
<name>A0A3Q0QPA6_AMPCI</name>